<dbReference type="Pfam" id="PF00394">
    <property type="entry name" value="Cu-oxidase"/>
    <property type="match status" value="1"/>
</dbReference>
<organism evidence="10">
    <name type="scientific">Schizophyllum commune (strain H4-8 / FGSC 9210)</name>
    <name type="common">Split gill fungus</name>
    <dbReference type="NCBI Taxonomy" id="578458"/>
    <lineage>
        <taxon>Eukaryota</taxon>
        <taxon>Fungi</taxon>
        <taxon>Dikarya</taxon>
        <taxon>Basidiomycota</taxon>
        <taxon>Agaricomycotina</taxon>
        <taxon>Agaricomycetes</taxon>
        <taxon>Agaricomycetidae</taxon>
        <taxon>Agaricales</taxon>
        <taxon>Schizophyllaceae</taxon>
        <taxon>Schizophyllum</taxon>
    </lineage>
</organism>
<dbReference type="Pfam" id="PF07731">
    <property type="entry name" value="Cu-oxidase_2"/>
    <property type="match status" value="1"/>
</dbReference>
<dbReference type="PANTHER" id="PTHR11709">
    <property type="entry name" value="MULTI-COPPER OXIDASE"/>
    <property type="match status" value="1"/>
</dbReference>
<sequence>MPGDDDHERVELLAEFDIAEHDAEGGKTEHRRQIRRRAWHPAHVLFLLLFFPLLVILVFVLLRPPAPKDFEIAESRFRLAGSVKISSEPTTREYFWTVTKADGAPAGARKPILRVNGLSPGPTIEANSHDRIIVHVTNGLDDDNTHGLRQNGTNYYDGTQGITQCGIPPGETLVYNFTLDGWAGTTWWHSHTNTQHTDGLYGAIVVHDQPAATPPYDGGDLVLLLSDLYNTWSPLLTAEYLSNTDVEVSPEPVPDASVINGIGQYSSCWSVPEEDRPSCEGKAANPDYFTYDLEPNKTYRLRLINAGSHASIWFSVDGHSLTVIEADGTPVEPQIVSSLQIHVAQRYSVLLTTNQTAGSTTKQAVNAGDNGGNEPQEFWMRSELDKRMFAYENMALNPLALGKIRYRTPITGSMPPAPSSLDPADLPSLDPLTLNPVPALSAPPTSSLLIHTKFSIQRIYTHEWRSFFDYMSWEALPDGQASIVADVAAGAQEDGLWELPGDQLVARVDDVKVVDIAIDNLDDGDHPFHIHGYKPWIVSEGPGRYVPGRSVVNTTNPMRRDTFFIPAFHYAVIRFVADMSGYWALHCHLTWHMANGGLFQIATLPSRLNQTEFPEDILRHCAMAKGEV</sequence>
<evidence type="ECO:0000256" key="4">
    <source>
        <dbReference type="ARBA" id="ARBA00023180"/>
    </source>
</evidence>
<dbReference type="STRING" id="578458.D8PNE0"/>
<feature type="transmembrane region" description="Helical" evidence="5">
    <location>
        <begin position="42"/>
        <end position="62"/>
    </location>
</feature>
<evidence type="ECO:0000256" key="5">
    <source>
        <dbReference type="SAM" id="Phobius"/>
    </source>
</evidence>
<name>D8PNE0_SCHCM</name>
<dbReference type="eggNOG" id="KOG1263">
    <property type="taxonomic scope" value="Eukaryota"/>
</dbReference>
<dbReference type="HOGENOM" id="CLU_006504_7_1_1"/>
<feature type="domain" description="Plastocyanin-like" evidence="8">
    <location>
        <begin position="98"/>
        <end position="209"/>
    </location>
</feature>
<evidence type="ECO:0000256" key="2">
    <source>
        <dbReference type="ARBA" id="ARBA00023008"/>
    </source>
</evidence>
<evidence type="ECO:0000259" key="6">
    <source>
        <dbReference type="Pfam" id="PF00394"/>
    </source>
</evidence>
<dbReference type="InterPro" id="IPR011706">
    <property type="entry name" value="Cu-oxidase_C"/>
</dbReference>
<dbReference type="AlphaFoldDB" id="D8PNE0"/>
<dbReference type="Proteomes" id="UP000007431">
    <property type="component" value="Unassembled WGS sequence"/>
</dbReference>
<evidence type="ECO:0000313" key="9">
    <source>
        <dbReference type="EMBL" id="EFJ02885.1"/>
    </source>
</evidence>
<dbReference type="GO" id="GO:0016491">
    <property type="term" value="F:oxidoreductase activity"/>
    <property type="evidence" value="ECO:0007669"/>
    <property type="project" value="InterPro"/>
</dbReference>
<dbReference type="Gene3D" id="2.60.40.420">
    <property type="entry name" value="Cupredoxins - blue copper proteins"/>
    <property type="match status" value="3"/>
</dbReference>
<keyword evidence="4" id="KW-0325">Glycoprotein</keyword>
<evidence type="ECO:0000256" key="1">
    <source>
        <dbReference type="ARBA" id="ARBA00010609"/>
    </source>
</evidence>
<evidence type="ECO:0000259" key="8">
    <source>
        <dbReference type="Pfam" id="PF07732"/>
    </source>
</evidence>
<proteinExistence type="inferred from homology"/>
<comment type="similarity">
    <text evidence="1">Belongs to the multicopper oxidase family.</text>
</comment>
<keyword evidence="2" id="KW-0186">Copper</keyword>
<evidence type="ECO:0000259" key="7">
    <source>
        <dbReference type="Pfam" id="PF07731"/>
    </source>
</evidence>
<feature type="domain" description="Plastocyanin-like" evidence="7">
    <location>
        <begin position="498"/>
        <end position="603"/>
    </location>
</feature>
<dbReference type="Pfam" id="PF07732">
    <property type="entry name" value="Cu-oxidase_3"/>
    <property type="match status" value="1"/>
</dbReference>
<dbReference type="EMBL" id="GL377302">
    <property type="protein sequence ID" value="EFJ02885.1"/>
    <property type="molecule type" value="Genomic_DNA"/>
</dbReference>
<keyword evidence="5" id="KW-0812">Transmembrane</keyword>
<dbReference type="InParanoid" id="D8PNE0"/>
<dbReference type="InterPro" id="IPR008972">
    <property type="entry name" value="Cupredoxin"/>
</dbReference>
<dbReference type="SUPFAM" id="SSF49503">
    <property type="entry name" value="Cupredoxins"/>
    <property type="match status" value="3"/>
</dbReference>
<protein>
    <recommendedName>
        <fullName evidence="11">Multicopper oxidase</fullName>
    </recommendedName>
</protein>
<dbReference type="OMA" id="WVLGQGH"/>
<dbReference type="InterPro" id="IPR001117">
    <property type="entry name" value="Cu-oxidase_2nd"/>
</dbReference>
<keyword evidence="5" id="KW-0472">Membrane</keyword>
<feature type="domain" description="Plastocyanin-like" evidence="6">
    <location>
        <begin position="220"/>
        <end position="358"/>
    </location>
</feature>
<reference evidence="9 10" key="1">
    <citation type="journal article" date="2010" name="Nat. Biotechnol.">
        <title>Genome sequence of the model mushroom Schizophyllum commune.</title>
        <authorList>
            <person name="Ohm R.A."/>
            <person name="de Jong J.F."/>
            <person name="Lugones L.G."/>
            <person name="Aerts A."/>
            <person name="Kothe E."/>
            <person name="Stajich J.E."/>
            <person name="de Vries R.P."/>
            <person name="Record E."/>
            <person name="Levasseur A."/>
            <person name="Baker S.E."/>
            <person name="Bartholomew K.A."/>
            <person name="Coutinho P.M."/>
            <person name="Erdmann S."/>
            <person name="Fowler T.J."/>
            <person name="Gathman A.C."/>
            <person name="Lombard V."/>
            <person name="Henrissat B."/>
            <person name="Knabe N."/>
            <person name="Kuees U."/>
            <person name="Lilly W.W."/>
            <person name="Lindquist E."/>
            <person name="Lucas S."/>
            <person name="Magnuson J.K."/>
            <person name="Piumi F."/>
            <person name="Raudaskoski M."/>
            <person name="Salamov A."/>
            <person name="Schmutz J."/>
            <person name="Schwarze F.W.M.R."/>
            <person name="vanKuyk P.A."/>
            <person name="Horton J.S."/>
            <person name="Grigoriev I.V."/>
            <person name="Woesten H.A.B."/>
        </authorList>
    </citation>
    <scope>NUCLEOTIDE SEQUENCE [LARGE SCALE GENOMIC DNA]</scope>
    <source>
        <strain evidence="10">H4-8 / FGSC 9210</strain>
    </source>
</reference>
<dbReference type="PANTHER" id="PTHR11709:SF414">
    <property type="entry name" value="ADR239WP"/>
    <property type="match status" value="1"/>
</dbReference>
<keyword evidence="10" id="KW-1185">Reference proteome</keyword>
<accession>D8PNE0</accession>
<dbReference type="VEuPathDB" id="FungiDB:SCHCODRAFT_02621035"/>
<dbReference type="CDD" id="cd13910">
    <property type="entry name" value="CuRO_3_MCO_like_4"/>
    <property type="match status" value="1"/>
</dbReference>
<evidence type="ECO:0000256" key="3">
    <source>
        <dbReference type="ARBA" id="ARBA00023157"/>
    </source>
</evidence>
<keyword evidence="5" id="KW-1133">Transmembrane helix</keyword>
<evidence type="ECO:0000313" key="10">
    <source>
        <dbReference type="Proteomes" id="UP000007431"/>
    </source>
</evidence>
<evidence type="ECO:0008006" key="11">
    <source>
        <dbReference type="Google" id="ProtNLM"/>
    </source>
</evidence>
<gene>
    <name evidence="9" type="ORF">SCHCODRAFT_254867</name>
</gene>
<dbReference type="FunCoup" id="D8PNE0">
    <property type="interactions" value="62"/>
</dbReference>
<dbReference type="InterPro" id="IPR011707">
    <property type="entry name" value="Cu-oxidase-like_N"/>
</dbReference>
<keyword evidence="3" id="KW-1015">Disulfide bond</keyword>
<dbReference type="GO" id="GO:0005507">
    <property type="term" value="F:copper ion binding"/>
    <property type="evidence" value="ECO:0007669"/>
    <property type="project" value="InterPro"/>
</dbReference>
<dbReference type="InterPro" id="IPR045087">
    <property type="entry name" value="Cu-oxidase_fam"/>
</dbReference>